<dbReference type="InterPro" id="IPR046796">
    <property type="entry name" value="Transposase_32_dom"/>
</dbReference>
<dbReference type="PANTHER" id="PTHR33180:SF31">
    <property type="entry name" value="POLYPROTEIN PROTEIN"/>
    <property type="match status" value="1"/>
</dbReference>
<reference evidence="2" key="1">
    <citation type="journal article" date="2014" name="Nat. Genet.">
        <title>The genome of the stress-tolerant wild tomato species Solanum pennellii.</title>
        <authorList>
            <person name="Bolger A."/>
            <person name="Scossa F."/>
            <person name="Bolger M.E."/>
            <person name="Lanz C."/>
            <person name="Maumus F."/>
            <person name="Tohge T."/>
            <person name="Quesneville H."/>
            <person name="Alseekh S."/>
            <person name="Sorensen I."/>
            <person name="Lichtenstein G."/>
            <person name="Fich E.A."/>
            <person name="Conte M."/>
            <person name="Keller H."/>
            <person name="Schneeberger K."/>
            <person name="Schwacke R."/>
            <person name="Ofner I."/>
            <person name="Vrebalov J."/>
            <person name="Xu Y."/>
            <person name="Osorio S."/>
            <person name="Aflitos S.A."/>
            <person name="Schijlen E."/>
            <person name="Jimenez-Gomez J.M."/>
            <person name="Ryngajllo M."/>
            <person name="Kimura S."/>
            <person name="Kumar R."/>
            <person name="Koenig D."/>
            <person name="Headland L.R."/>
            <person name="Maloof J.N."/>
            <person name="Sinha N."/>
            <person name="van Ham R.C."/>
            <person name="Lankhorst R.K."/>
            <person name="Mao L."/>
            <person name="Vogel A."/>
            <person name="Arsova B."/>
            <person name="Panstruga R."/>
            <person name="Fei Z."/>
            <person name="Rose J.K."/>
            <person name="Zamir D."/>
            <person name="Carrari F."/>
            <person name="Giovannoni J.J."/>
            <person name="Weigel D."/>
            <person name="Usadel B."/>
            <person name="Fernie A.R."/>
        </authorList>
    </citation>
    <scope>NUCLEOTIDE SEQUENCE [LARGE SCALE GENOMIC DNA]</scope>
    <source>
        <strain evidence="2">cv. LA0716</strain>
    </source>
</reference>
<accession>A0ABM1UW27</accession>
<reference evidence="3" key="2">
    <citation type="submission" date="2025-08" db="UniProtKB">
        <authorList>
            <consortium name="RefSeq"/>
        </authorList>
    </citation>
    <scope>IDENTIFICATION</scope>
</reference>
<gene>
    <name evidence="3" type="primary">LOC114073994</name>
</gene>
<evidence type="ECO:0000259" key="1">
    <source>
        <dbReference type="Pfam" id="PF20167"/>
    </source>
</evidence>
<dbReference type="Pfam" id="PF20167">
    <property type="entry name" value="Transposase_32"/>
    <property type="match status" value="1"/>
</dbReference>
<proteinExistence type="predicted"/>
<organism evidence="2 3">
    <name type="scientific">Solanum pennellii</name>
    <name type="common">Tomato</name>
    <name type="synonym">Lycopersicon pennellii</name>
    <dbReference type="NCBI Taxonomy" id="28526"/>
    <lineage>
        <taxon>Eukaryota</taxon>
        <taxon>Viridiplantae</taxon>
        <taxon>Streptophyta</taxon>
        <taxon>Embryophyta</taxon>
        <taxon>Tracheophyta</taxon>
        <taxon>Spermatophyta</taxon>
        <taxon>Magnoliopsida</taxon>
        <taxon>eudicotyledons</taxon>
        <taxon>Gunneridae</taxon>
        <taxon>Pentapetalae</taxon>
        <taxon>asterids</taxon>
        <taxon>lamiids</taxon>
        <taxon>Solanales</taxon>
        <taxon>Solanaceae</taxon>
        <taxon>Solanoideae</taxon>
        <taxon>Solaneae</taxon>
        <taxon>Solanum</taxon>
        <taxon>Solanum subgen. Lycopersicon</taxon>
    </lineage>
</organism>
<protein>
    <submittedName>
        <fullName evidence="3">Uncharacterized protein LOC114073994</fullName>
    </submittedName>
</protein>
<sequence>MVRGREVECHSEHINDVLGRLLHSVLPYEGLPIAASLDDLKEWLAPMISEDTDKWIGVGASIEKMDLNIAVRFWFGFIRSTVMPSQNEYVLCLPKKACLSFIVSRRSINLGLLMSQEMAIRAKQKQTSLPFPILITELCRCAGASLGTAIDIEVIPSSSTDIWRIEVEYTGEEADRRKVAPKDTTLEVNVDLLLADAYAPTPTSRSPRTSTHLSCS</sequence>
<dbReference type="RefSeq" id="XP_027767695.1">
    <property type="nucleotide sequence ID" value="XM_027911894.1"/>
</dbReference>
<keyword evidence="2" id="KW-1185">Reference proteome</keyword>
<feature type="domain" description="Putative plant transposon protein" evidence="1">
    <location>
        <begin position="1"/>
        <end position="143"/>
    </location>
</feature>
<dbReference type="GeneID" id="114073994"/>
<dbReference type="PANTHER" id="PTHR33180">
    <property type="entry name" value="PHOTOSYSTEM II CP43 REACTION CENTER PROTEIN"/>
    <property type="match status" value="1"/>
</dbReference>
<evidence type="ECO:0000313" key="3">
    <source>
        <dbReference type="RefSeq" id="XP_027767695.1"/>
    </source>
</evidence>
<dbReference type="Proteomes" id="UP000694930">
    <property type="component" value="Chromosome 9"/>
</dbReference>
<name>A0ABM1UW27_SOLPN</name>
<evidence type="ECO:0000313" key="2">
    <source>
        <dbReference type="Proteomes" id="UP000694930"/>
    </source>
</evidence>